<dbReference type="Gene3D" id="3.40.1470.10">
    <property type="entry name" value="Bifunctional carbon monoxide dehydrogenase/acetyl-coa synthase(codh/acs), Chain M, domain 5"/>
    <property type="match status" value="1"/>
</dbReference>
<sequence>MSEELNFDQIYADAEKAMEGKEPIKMYRRAYKGAITAVSYAEILLTQAIKKYGKDQKIGYPNTAYFVPVIRCWWGDECTTLGDLVPVLNRARNQITEDLTFEQYRLNGMSTWIAADIIEVVQYIGYDESNPRFPAPWTGFIGDPVVRQYGIKMVDWTIPGEAVIVGRAKDSKAAAKIVADLMGKGLMIFLCDEIIEQLLEENVKLGVDYIAYPLGNFTQVVHAANYALRAGMMFGGIKPGLTDAQRDYQRRRILAFILYLGEHDFVKDAACAGAIYTGFPVITDQELPEDEQIPDWFVSCPDYDKIVQTALEVRGVKLTNIEIDIPINHGPAFEGETIRKGDMFLEMGGGRTPSFELVRMADDTIEDGKIELIGPDIDSLPPEGGRLPIGIVVDIYGRKMQPDFEPVLERRIHYGINYGEGLWHVAQRDLNWMRVSKDAYAKGFRLKHLGDLLYAKFKAEFASIVDRVQVTIYTDEQKVLEMREVAREYYRKRDARLKELTDEGVEEFYSCTLCQSFAPTHVCVVAPERVGLCGAVSWLDAKAAYEIDPHGANQPILKGECEDEVKGSWKSFNEFIYQHSQRTVEKVNFYTIMENPMTSCGCFEVILTMVPECNGFMAVNREHSGMTPCGMNFSTLAGTCGGGAQLPGFMGIGKAYFGSRKFIKADGGLARIVWMPKALKEQLRPILEERAEEDGLGKDFVDKIADETVGVTGEEILPFLEEKGHPALTMPPLL</sequence>
<keyword evidence="3" id="KW-0533">Nickel</keyword>
<evidence type="ECO:0000259" key="9">
    <source>
        <dbReference type="Pfam" id="PF19436"/>
    </source>
</evidence>
<evidence type="ECO:0000256" key="1">
    <source>
        <dbReference type="ARBA" id="ARBA00012244"/>
    </source>
</evidence>
<dbReference type="SUPFAM" id="SSF56821">
    <property type="entry name" value="Prismane protein-like"/>
    <property type="match status" value="1"/>
</dbReference>
<keyword evidence="6" id="KW-0408">Iron</keyword>
<feature type="domain" description="Carbon monoxide dehydrogenase subunit alpha ,N-terminal" evidence="8">
    <location>
        <begin position="43"/>
        <end position="124"/>
    </location>
</feature>
<dbReference type="RefSeq" id="WP_152908930.1">
    <property type="nucleotide sequence ID" value="NZ_LGTE01000001.1"/>
</dbReference>
<dbReference type="Pfam" id="PF03598">
    <property type="entry name" value="CdhC"/>
    <property type="match status" value="1"/>
</dbReference>
<name>A0A0L6W696_9FIRM</name>
<evidence type="ECO:0000313" key="10">
    <source>
        <dbReference type="EMBL" id="KNZ71040.1"/>
    </source>
</evidence>
<evidence type="ECO:0000313" key="11">
    <source>
        <dbReference type="Proteomes" id="UP000037175"/>
    </source>
</evidence>
<evidence type="ECO:0000256" key="5">
    <source>
        <dbReference type="ARBA" id="ARBA00022723"/>
    </source>
</evidence>
<dbReference type="InterPro" id="IPR041350">
    <property type="entry name" value="CODH_A_N"/>
</dbReference>
<evidence type="ECO:0000256" key="3">
    <source>
        <dbReference type="ARBA" id="ARBA00022596"/>
    </source>
</evidence>
<dbReference type="GO" id="GO:0046872">
    <property type="term" value="F:metal ion binding"/>
    <property type="evidence" value="ECO:0007669"/>
    <property type="project" value="UniProtKB-KW"/>
</dbReference>
<dbReference type="EC" id="2.3.1.169" evidence="1"/>
<dbReference type="Gene3D" id="3.40.970.20">
    <property type="entry name" value="Carbon monoxide dehydrogenase alpha subunit. Chain D, domain 4"/>
    <property type="match status" value="1"/>
</dbReference>
<dbReference type="Gene3D" id="3.40.50.2030">
    <property type="match status" value="1"/>
</dbReference>
<dbReference type="NCBIfam" id="NF007078">
    <property type="entry name" value="PRK09529.1"/>
    <property type="match status" value="1"/>
</dbReference>
<dbReference type="NCBIfam" id="NF040764">
    <property type="entry name" value="CODH_ACS_al_bet"/>
    <property type="match status" value="1"/>
</dbReference>
<dbReference type="GO" id="GO:0043885">
    <property type="term" value="F:anaerobic carbon-monoxide dehydrogenase activity"/>
    <property type="evidence" value="ECO:0007669"/>
    <property type="project" value="InterPro"/>
</dbReference>
<reference evidence="11" key="1">
    <citation type="submission" date="2015-07" db="EMBL/GenBank/DDBJ databases">
        <title>Complete Genome of Thermincola ferriacetica strain Z-0001T.</title>
        <authorList>
            <person name="Lusk B."/>
            <person name="Badalamenti J.P."/>
            <person name="Parameswaran P."/>
            <person name="Bond D.R."/>
            <person name="Torres C.I."/>
        </authorList>
    </citation>
    <scope>NUCLEOTIDE SEQUENCE [LARGE SCALE GENOMIC DNA]</scope>
    <source>
        <strain evidence="11">Z-0001</strain>
    </source>
</reference>
<dbReference type="PATRIC" id="fig|281456.6.peg.114"/>
<evidence type="ECO:0000256" key="2">
    <source>
        <dbReference type="ARBA" id="ARBA00022485"/>
    </source>
</evidence>
<dbReference type="Pfam" id="PF19436">
    <property type="entry name" value="ACS_CODH_B_C"/>
    <property type="match status" value="1"/>
</dbReference>
<keyword evidence="5" id="KW-0479">Metal-binding</keyword>
<dbReference type="GO" id="GO:0043884">
    <property type="term" value="F:CO-methylating acetyl-CoA synthase activity"/>
    <property type="evidence" value="ECO:0007669"/>
    <property type="project" value="UniProtKB-EC"/>
</dbReference>
<dbReference type="Proteomes" id="UP000037175">
    <property type="component" value="Unassembled WGS sequence"/>
</dbReference>
<evidence type="ECO:0000256" key="4">
    <source>
        <dbReference type="ARBA" id="ARBA00022679"/>
    </source>
</evidence>
<gene>
    <name evidence="10" type="ORF">Tfer_0114</name>
</gene>
<feature type="domain" description="CO dehydrogenase/acetyl-CoA synthase complex beta subunit C-terminal" evidence="9">
    <location>
        <begin position="490"/>
        <end position="734"/>
    </location>
</feature>
<dbReference type="InterPro" id="IPR011254">
    <property type="entry name" value="Prismane-like_sf"/>
</dbReference>
<protein>
    <recommendedName>
        <fullName evidence="1">CO-methylating acetyl-CoA synthase</fullName>
        <ecNumber evidence="1">2.3.1.169</ecNumber>
    </recommendedName>
</protein>
<dbReference type="InterPro" id="IPR045822">
    <property type="entry name" value="ACS_CODH_B_C"/>
</dbReference>
<keyword evidence="7" id="KW-0411">Iron-sulfur</keyword>
<dbReference type="CDD" id="cd01917">
    <property type="entry name" value="ACS_2"/>
    <property type="match status" value="1"/>
</dbReference>
<organism evidence="10 11">
    <name type="scientific">Thermincola ferriacetica</name>
    <dbReference type="NCBI Taxonomy" id="281456"/>
    <lineage>
        <taxon>Bacteria</taxon>
        <taxon>Bacillati</taxon>
        <taxon>Bacillota</taxon>
        <taxon>Clostridia</taxon>
        <taxon>Eubacteriales</taxon>
        <taxon>Thermincolaceae</taxon>
        <taxon>Thermincola</taxon>
    </lineage>
</organism>
<dbReference type="Gene3D" id="1.10.8.190">
    <property type="entry name" value="Carbon monoxide dehydrogenase alpha subunit. Chain M, domain 1"/>
    <property type="match status" value="1"/>
</dbReference>
<dbReference type="InterPro" id="IPR016099">
    <property type="entry name" value="Prismane-like_a/b-sand"/>
</dbReference>
<dbReference type="GO" id="GO:0051539">
    <property type="term" value="F:4 iron, 4 sulfur cluster binding"/>
    <property type="evidence" value="ECO:0007669"/>
    <property type="project" value="UniProtKB-KW"/>
</dbReference>
<dbReference type="PANTHER" id="PTHR42281">
    <property type="match status" value="1"/>
</dbReference>
<keyword evidence="11" id="KW-1185">Reference proteome</keyword>
<dbReference type="AlphaFoldDB" id="A0A0L6W696"/>
<dbReference type="EMBL" id="LGTE01000001">
    <property type="protein sequence ID" value="KNZ71040.1"/>
    <property type="molecule type" value="Genomic_DNA"/>
</dbReference>
<keyword evidence="2" id="KW-0004">4Fe-4S</keyword>
<dbReference type="NCBIfam" id="NF003379">
    <property type="entry name" value="PRK04456.1"/>
    <property type="match status" value="1"/>
</dbReference>
<evidence type="ECO:0000256" key="7">
    <source>
        <dbReference type="ARBA" id="ARBA00023014"/>
    </source>
</evidence>
<dbReference type="Pfam" id="PF18537">
    <property type="entry name" value="CODH_A_N"/>
    <property type="match status" value="1"/>
</dbReference>
<comment type="caution">
    <text evidence="10">The sequence shown here is derived from an EMBL/GenBank/DDBJ whole genome shotgun (WGS) entry which is preliminary data.</text>
</comment>
<keyword evidence="4" id="KW-0808">Transferase</keyword>
<accession>A0A0L6W696</accession>
<evidence type="ECO:0000259" key="8">
    <source>
        <dbReference type="Pfam" id="PF18537"/>
    </source>
</evidence>
<dbReference type="InterPro" id="IPR004461">
    <property type="entry name" value="CO_DH/Ac-CoA_synth_bsu"/>
</dbReference>
<dbReference type="GO" id="GO:0006084">
    <property type="term" value="P:acetyl-CoA metabolic process"/>
    <property type="evidence" value="ECO:0007669"/>
    <property type="project" value="InterPro"/>
</dbReference>
<dbReference type="Gene3D" id="3.30.1650.10">
    <property type="entry name" value="Bifunctional carbon monoxide dehydrogenase/acetyl-coa synthase(codh/acs), Chain M, domain 3"/>
    <property type="match status" value="1"/>
</dbReference>
<dbReference type="PANTHER" id="PTHR42281:SF1">
    <property type="entry name" value="ACETYL-COA DECARBONYLASE_SYNTHASE COMPLEX SUBUNIT BETA 1"/>
    <property type="match status" value="1"/>
</dbReference>
<dbReference type="NCBIfam" id="TIGR00316">
    <property type="entry name" value="cdhC"/>
    <property type="match status" value="1"/>
</dbReference>
<evidence type="ECO:0000256" key="6">
    <source>
        <dbReference type="ARBA" id="ARBA00023004"/>
    </source>
</evidence>
<dbReference type="InterPro" id="IPR038571">
    <property type="entry name" value="CO_DH/Ac-CoA_synth_bsu_3_sf"/>
</dbReference>
<proteinExistence type="predicted"/>